<dbReference type="Gene3D" id="3.40.50.1580">
    <property type="entry name" value="Nucleoside phosphorylase domain"/>
    <property type="match status" value="1"/>
</dbReference>
<evidence type="ECO:0000313" key="6">
    <source>
        <dbReference type="Proteomes" id="UP000294830"/>
    </source>
</evidence>
<evidence type="ECO:0000256" key="2">
    <source>
        <dbReference type="ARBA" id="ARBA00021980"/>
    </source>
</evidence>
<dbReference type="Pfam" id="PF01048">
    <property type="entry name" value="PNP_UDP_1"/>
    <property type="match status" value="1"/>
</dbReference>
<dbReference type="OrthoDB" id="9772602at2"/>
<dbReference type="PANTHER" id="PTHR43691:SF11">
    <property type="entry name" value="FI09636P-RELATED"/>
    <property type="match status" value="1"/>
</dbReference>
<evidence type="ECO:0000313" key="5">
    <source>
        <dbReference type="EMBL" id="TCN70686.1"/>
    </source>
</evidence>
<reference evidence="5 6" key="1">
    <citation type="submission" date="2019-03" db="EMBL/GenBank/DDBJ databases">
        <title>Genomic Encyclopedia of Archaeal and Bacterial Type Strains, Phase II (KMG-II): from individual species to whole genera.</title>
        <authorList>
            <person name="Goeker M."/>
        </authorList>
    </citation>
    <scope>NUCLEOTIDE SEQUENCE [LARGE SCALE GENOMIC DNA]</scope>
    <source>
        <strain evidence="5 6">RL-C</strain>
    </source>
</reference>
<accession>A0A4R2ESS0</accession>
<dbReference type="GO" id="GO:0005829">
    <property type="term" value="C:cytosol"/>
    <property type="evidence" value="ECO:0007669"/>
    <property type="project" value="TreeGrafter"/>
</dbReference>
<dbReference type="GO" id="GO:0006152">
    <property type="term" value="P:purine nucleoside catabolic process"/>
    <property type="evidence" value="ECO:0007669"/>
    <property type="project" value="TreeGrafter"/>
</dbReference>
<evidence type="ECO:0000256" key="3">
    <source>
        <dbReference type="ARBA" id="ARBA00048447"/>
    </source>
</evidence>
<organism evidence="5 6">
    <name type="scientific">Acetobacteroides hydrogenigenes</name>
    <dbReference type="NCBI Taxonomy" id="979970"/>
    <lineage>
        <taxon>Bacteria</taxon>
        <taxon>Pseudomonadati</taxon>
        <taxon>Bacteroidota</taxon>
        <taxon>Bacteroidia</taxon>
        <taxon>Bacteroidales</taxon>
        <taxon>Rikenellaceae</taxon>
        <taxon>Acetobacteroides</taxon>
    </lineage>
</organism>
<dbReference type="AlphaFoldDB" id="A0A4R2ESS0"/>
<comment type="caution">
    <text evidence="5">The sequence shown here is derived from an EMBL/GenBank/DDBJ whole genome shotgun (WGS) entry which is preliminary data.</text>
</comment>
<dbReference type="InterPro" id="IPR035994">
    <property type="entry name" value="Nucleoside_phosphorylase_sf"/>
</dbReference>
<keyword evidence="6" id="KW-1185">Reference proteome</keyword>
<evidence type="ECO:0000256" key="1">
    <source>
        <dbReference type="ARBA" id="ARBA00011888"/>
    </source>
</evidence>
<dbReference type="InterPro" id="IPR000845">
    <property type="entry name" value="Nucleoside_phosphorylase_d"/>
</dbReference>
<comment type="catalytic activity">
    <reaction evidence="3">
        <text>uridine + phosphate = alpha-D-ribose 1-phosphate + uracil</text>
        <dbReference type="Rhea" id="RHEA:24388"/>
        <dbReference type="ChEBI" id="CHEBI:16704"/>
        <dbReference type="ChEBI" id="CHEBI:17568"/>
        <dbReference type="ChEBI" id="CHEBI:43474"/>
        <dbReference type="ChEBI" id="CHEBI:57720"/>
        <dbReference type="EC" id="2.4.2.3"/>
    </reaction>
</comment>
<sequence length="290" mass="31743">MRVIEPSELLIKDDGSIYHLHLRPEQLADVVILVGDPGRVETVASFFGEIECKVSNREFYTITGKYNNKRVSVVSTGIGTDNIDIVVNELDALVNIDFATRTIKPEHKKLTLVRLGTSGAIQGDIPLGAHLLSAISVGFDGLLNFYGNRDSVCELELEDEFKHHVGWNPKLTSPYFVSSSKELLDLFAGFTIAGTTISAPGFYGPQGRVLRLPLADPNINEKIESFEHNGVKITNFEMESSALAGLAKLLGHDATTICTIIANRVNKTALANYSQAVNEMIEKTLKCLLP</sequence>
<dbReference type="GO" id="GO:0004731">
    <property type="term" value="F:purine-nucleoside phosphorylase activity"/>
    <property type="evidence" value="ECO:0007669"/>
    <property type="project" value="TreeGrafter"/>
</dbReference>
<dbReference type="SUPFAM" id="SSF53167">
    <property type="entry name" value="Purine and uridine phosphorylases"/>
    <property type="match status" value="1"/>
</dbReference>
<proteinExistence type="predicted"/>
<dbReference type="GO" id="GO:0004850">
    <property type="term" value="F:uridine phosphorylase activity"/>
    <property type="evidence" value="ECO:0007669"/>
    <property type="project" value="UniProtKB-EC"/>
</dbReference>
<gene>
    <name evidence="5" type="ORF">CLV25_103210</name>
</gene>
<dbReference type="Proteomes" id="UP000294830">
    <property type="component" value="Unassembled WGS sequence"/>
</dbReference>
<evidence type="ECO:0000259" key="4">
    <source>
        <dbReference type="Pfam" id="PF01048"/>
    </source>
</evidence>
<feature type="domain" description="Nucleoside phosphorylase" evidence="4">
    <location>
        <begin position="30"/>
        <end position="274"/>
    </location>
</feature>
<dbReference type="PANTHER" id="PTHR43691">
    <property type="entry name" value="URIDINE PHOSPHORYLASE"/>
    <property type="match status" value="1"/>
</dbReference>
<dbReference type="CDD" id="cd00436">
    <property type="entry name" value="UP_TbUP-like"/>
    <property type="match status" value="1"/>
</dbReference>
<dbReference type="EMBL" id="SLWB01000003">
    <property type="protein sequence ID" value="TCN70686.1"/>
    <property type="molecule type" value="Genomic_DNA"/>
</dbReference>
<name>A0A4R2ESS0_9BACT</name>
<dbReference type="RefSeq" id="WP_131838542.1">
    <property type="nucleotide sequence ID" value="NZ_SLWB01000003.1"/>
</dbReference>
<dbReference type="EC" id="2.4.2.3" evidence="1"/>
<protein>
    <recommendedName>
        <fullName evidence="2">Uridine phosphorylase</fullName>
        <ecNumber evidence="1">2.4.2.3</ecNumber>
    </recommendedName>
</protein>